<keyword evidence="3" id="KW-0804">Transcription</keyword>
<dbReference type="InterPro" id="IPR000281">
    <property type="entry name" value="HTH_RpiR"/>
</dbReference>
<evidence type="ECO:0000256" key="1">
    <source>
        <dbReference type="ARBA" id="ARBA00023015"/>
    </source>
</evidence>
<dbReference type="GO" id="GO:0097367">
    <property type="term" value="F:carbohydrate derivative binding"/>
    <property type="evidence" value="ECO:0007669"/>
    <property type="project" value="InterPro"/>
</dbReference>
<dbReference type="PROSITE" id="PS51464">
    <property type="entry name" value="SIS"/>
    <property type="match status" value="1"/>
</dbReference>
<dbReference type="PANTHER" id="PTHR30514">
    <property type="entry name" value="GLUCOKINASE"/>
    <property type="match status" value="1"/>
</dbReference>
<evidence type="ECO:0000259" key="5">
    <source>
        <dbReference type="PROSITE" id="PS51464"/>
    </source>
</evidence>
<sequence length="305" mass="32798">MTAPIDPRQANRLLDTLKSRIETLPAKLKTAAKYVIDAPGDFGLDPIRVTAAKAGVSPNTLTRLAEAFGYSGFESFRAPFRAALVTAREADLGADWLDQLAAGSQTGVLQAKAARNALNITARSLRLMTAERVEAIIAAMTSARHCYVTASRSSHALAYYFHYVGRMALPSLELVPRHMGDAADDLLDIGPEDCLFVITFAPYSTSTIRALRMARDAGATIVLLSDSDTIAPGVHADHQVLFSAQSPHSFGCLSGAMVTLECLLSHLIDAGGTAAQARIERYEAMRQDSGAYWSGRQLPRTSSRT</sequence>
<keyword evidence="1" id="KW-0805">Transcription regulation</keyword>
<dbReference type="PANTHER" id="PTHR30514:SF18">
    <property type="entry name" value="RPIR-FAMILY TRANSCRIPTIONAL REGULATOR"/>
    <property type="match status" value="1"/>
</dbReference>
<dbReference type="OrthoDB" id="9814676at2"/>
<dbReference type="EMBL" id="PVUF01000011">
    <property type="protein sequence ID" value="PRZ46164.1"/>
    <property type="molecule type" value="Genomic_DNA"/>
</dbReference>
<dbReference type="Gene3D" id="3.40.50.10490">
    <property type="entry name" value="Glucose-6-phosphate isomerase like protein, domain 1"/>
    <property type="match status" value="1"/>
</dbReference>
<gene>
    <name evidence="6" type="ORF">CLV89_11155</name>
</gene>
<dbReference type="Pfam" id="PF01380">
    <property type="entry name" value="SIS"/>
    <property type="match status" value="1"/>
</dbReference>
<keyword evidence="2" id="KW-0238">DNA-binding</keyword>
<proteinExistence type="predicted"/>
<dbReference type="CDD" id="cd05013">
    <property type="entry name" value="SIS_RpiR"/>
    <property type="match status" value="1"/>
</dbReference>
<evidence type="ECO:0000313" key="6">
    <source>
        <dbReference type="EMBL" id="PRZ46164.1"/>
    </source>
</evidence>
<dbReference type="InterPro" id="IPR047640">
    <property type="entry name" value="RpiR-like"/>
</dbReference>
<dbReference type="SUPFAM" id="SSF46689">
    <property type="entry name" value="Homeodomain-like"/>
    <property type="match status" value="1"/>
</dbReference>
<name>A0A2T1AC56_TRISK</name>
<dbReference type="GO" id="GO:0003677">
    <property type="term" value="F:DNA binding"/>
    <property type="evidence" value="ECO:0007669"/>
    <property type="project" value="UniProtKB-KW"/>
</dbReference>
<dbReference type="RefSeq" id="WP_106164736.1">
    <property type="nucleotide sequence ID" value="NZ_JBLWXK010000010.1"/>
</dbReference>
<dbReference type="InterPro" id="IPR009057">
    <property type="entry name" value="Homeodomain-like_sf"/>
</dbReference>
<evidence type="ECO:0000256" key="3">
    <source>
        <dbReference type="ARBA" id="ARBA00023163"/>
    </source>
</evidence>
<organism evidence="6 7">
    <name type="scientific">Tritonibacter scottomollicae</name>
    <name type="common">Epibacterium scottomollicae</name>
    <dbReference type="NCBI Taxonomy" id="483013"/>
    <lineage>
        <taxon>Bacteria</taxon>
        <taxon>Pseudomonadati</taxon>
        <taxon>Pseudomonadota</taxon>
        <taxon>Alphaproteobacteria</taxon>
        <taxon>Rhodobacterales</taxon>
        <taxon>Paracoccaceae</taxon>
        <taxon>Tritonibacter</taxon>
    </lineage>
</organism>
<protein>
    <submittedName>
        <fullName evidence="6">RpiR family transcriptional regulator</fullName>
    </submittedName>
</protein>
<dbReference type="GO" id="GO:1901135">
    <property type="term" value="P:carbohydrate derivative metabolic process"/>
    <property type="evidence" value="ECO:0007669"/>
    <property type="project" value="InterPro"/>
</dbReference>
<dbReference type="SUPFAM" id="SSF53697">
    <property type="entry name" value="SIS domain"/>
    <property type="match status" value="1"/>
</dbReference>
<feature type="domain" description="SIS" evidence="5">
    <location>
        <begin position="136"/>
        <end position="273"/>
    </location>
</feature>
<dbReference type="AlphaFoldDB" id="A0A2T1AC56"/>
<evidence type="ECO:0000256" key="2">
    <source>
        <dbReference type="ARBA" id="ARBA00023125"/>
    </source>
</evidence>
<feature type="domain" description="HTH rpiR-type" evidence="4">
    <location>
        <begin position="11"/>
        <end position="87"/>
    </location>
</feature>
<accession>A0A2T1AC56</accession>
<dbReference type="Gene3D" id="1.10.10.10">
    <property type="entry name" value="Winged helix-like DNA-binding domain superfamily/Winged helix DNA-binding domain"/>
    <property type="match status" value="1"/>
</dbReference>
<comment type="caution">
    <text evidence="6">The sequence shown here is derived from an EMBL/GenBank/DDBJ whole genome shotgun (WGS) entry which is preliminary data.</text>
</comment>
<dbReference type="GO" id="GO:0003700">
    <property type="term" value="F:DNA-binding transcription factor activity"/>
    <property type="evidence" value="ECO:0007669"/>
    <property type="project" value="InterPro"/>
</dbReference>
<dbReference type="InterPro" id="IPR046348">
    <property type="entry name" value="SIS_dom_sf"/>
</dbReference>
<dbReference type="Proteomes" id="UP000237718">
    <property type="component" value="Unassembled WGS sequence"/>
</dbReference>
<dbReference type="PROSITE" id="PS51071">
    <property type="entry name" value="HTH_RPIR"/>
    <property type="match status" value="1"/>
</dbReference>
<dbReference type="InterPro" id="IPR036388">
    <property type="entry name" value="WH-like_DNA-bd_sf"/>
</dbReference>
<dbReference type="InterPro" id="IPR001347">
    <property type="entry name" value="SIS_dom"/>
</dbReference>
<evidence type="ECO:0000259" key="4">
    <source>
        <dbReference type="PROSITE" id="PS51071"/>
    </source>
</evidence>
<evidence type="ECO:0000313" key="7">
    <source>
        <dbReference type="Proteomes" id="UP000237718"/>
    </source>
</evidence>
<dbReference type="InterPro" id="IPR035472">
    <property type="entry name" value="RpiR-like_SIS"/>
</dbReference>
<reference evidence="6 7" key="1">
    <citation type="submission" date="2018-03" db="EMBL/GenBank/DDBJ databases">
        <title>Genomic Encyclopedia of Archaeal and Bacterial Type Strains, Phase II (KMG-II): from individual species to whole genera.</title>
        <authorList>
            <person name="Goeker M."/>
        </authorList>
    </citation>
    <scope>NUCLEOTIDE SEQUENCE [LARGE SCALE GENOMIC DNA]</scope>
    <source>
        <strain evidence="6 7">DSM 25328</strain>
    </source>
</reference>